<accession>A0ABT1H3J7</accession>
<dbReference type="PANTHER" id="PTHR10815">
    <property type="entry name" value="METHYLATED-DNA--PROTEIN-CYSTEINE METHYLTRANSFERASE"/>
    <property type="match status" value="1"/>
</dbReference>
<comment type="caution">
    <text evidence="3">The sequence shown here is derived from an EMBL/GenBank/DDBJ whole genome shotgun (WGS) entry which is preliminary data.</text>
</comment>
<evidence type="ECO:0000313" key="3">
    <source>
        <dbReference type="EMBL" id="MCP2161200.1"/>
    </source>
</evidence>
<dbReference type="InterPro" id="IPR014048">
    <property type="entry name" value="MethylDNA_cys_MeTrfase_DNA-bd"/>
</dbReference>
<dbReference type="Pfam" id="PF01035">
    <property type="entry name" value="DNA_binding_1"/>
    <property type="match status" value="1"/>
</dbReference>
<keyword evidence="1" id="KW-0227">DNA damage</keyword>
<evidence type="ECO:0000313" key="4">
    <source>
        <dbReference type="Proteomes" id="UP001205740"/>
    </source>
</evidence>
<dbReference type="CDD" id="cd06445">
    <property type="entry name" value="ATase"/>
    <property type="match status" value="1"/>
</dbReference>
<dbReference type="Gene3D" id="1.10.10.10">
    <property type="entry name" value="Winged helix-like DNA-binding domain superfamily/Winged helix DNA-binding domain"/>
    <property type="match status" value="1"/>
</dbReference>
<evidence type="ECO:0000259" key="2">
    <source>
        <dbReference type="Pfam" id="PF01035"/>
    </source>
</evidence>
<dbReference type="EMBL" id="JAMTCG010000004">
    <property type="protein sequence ID" value="MCP2161200.1"/>
    <property type="molecule type" value="Genomic_DNA"/>
</dbReference>
<reference evidence="3 4" key="1">
    <citation type="submission" date="2022-06" db="EMBL/GenBank/DDBJ databases">
        <title>Genomic Encyclopedia of Archaeal and Bacterial Type Strains, Phase II (KMG-II): from individual species to whole genera.</title>
        <authorList>
            <person name="Goeker M."/>
        </authorList>
    </citation>
    <scope>NUCLEOTIDE SEQUENCE [LARGE SCALE GENOMIC DNA]</scope>
    <source>
        <strain evidence="3 4">DSM 45037</strain>
    </source>
</reference>
<protein>
    <submittedName>
        <fullName evidence="3">Methylated-DNA-[protein]-cysteine S-methyltransferase</fullName>
    </submittedName>
</protein>
<gene>
    <name evidence="3" type="ORF">LX12_002395</name>
</gene>
<dbReference type="InterPro" id="IPR036388">
    <property type="entry name" value="WH-like_DNA-bd_sf"/>
</dbReference>
<dbReference type="NCBIfam" id="TIGR00589">
    <property type="entry name" value="ogt"/>
    <property type="match status" value="1"/>
</dbReference>
<proteinExistence type="predicted"/>
<evidence type="ECO:0000256" key="1">
    <source>
        <dbReference type="ARBA" id="ARBA00022763"/>
    </source>
</evidence>
<dbReference type="Proteomes" id="UP001205740">
    <property type="component" value="Unassembled WGS sequence"/>
</dbReference>
<name>A0ABT1H3J7_9NOCA</name>
<dbReference type="InterPro" id="IPR036217">
    <property type="entry name" value="MethylDNA_cys_MeTrfase_DNAb"/>
</dbReference>
<sequence>MTTTGVIARTTVLGEPFTVVSVDDAVVASGWTGDVDELLALVHPRLRPDGVEDGELPAVVEAVRRYDDGDLGAVDAVAVSQRSNGAFLETAWTELRRVVPGQPLSYREFAARFGHENGGRVGAQACSRNAAALFVPCHRIQRTDGSMGGFRYGIELKRRLRAHETHHARRVA</sequence>
<dbReference type="SUPFAM" id="SSF46767">
    <property type="entry name" value="Methylated DNA-protein cysteine methyltransferase, C-terminal domain"/>
    <property type="match status" value="1"/>
</dbReference>
<organism evidence="3 4">
    <name type="scientific">Williamsia serinedens</name>
    <dbReference type="NCBI Taxonomy" id="391736"/>
    <lineage>
        <taxon>Bacteria</taxon>
        <taxon>Bacillati</taxon>
        <taxon>Actinomycetota</taxon>
        <taxon>Actinomycetes</taxon>
        <taxon>Mycobacteriales</taxon>
        <taxon>Nocardiaceae</taxon>
        <taxon>Williamsia</taxon>
    </lineage>
</organism>
<feature type="domain" description="Methylated-DNA-[protein]-cysteine S-methyltransferase DNA binding" evidence="2">
    <location>
        <begin position="87"/>
        <end position="165"/>
    </location>
</feature>
<dbReference type="PANTHER" id="PTHR10815:SF5">
    <property type="entry name" value="METHYLATED-DNA--PROTEIN-CYSTEINE METHYLTRANSFERASE"/>
    <property type="match status" value="1"/>
</dbReference>
<keyword evidence="4" id="KW-1185">Reference proteome</keyword>
<dbReference type="RefSeq" id="WP_253654781.1">
    <property type="nucleotide sequence ID" value="NZ_BAAAOE010000002.1"/>
</dbReference>